<reference evidence="2 3" key="1">
    <citation type="submission" date="2024-01" db="EMBL/GenBank/DDBJ databases">
        <title>The genomes of 5 underutilized Papilionoideae crops provide insights into root nodulation and disease resistanc.</title>
        <authorList>
            <person name="Jiang F."/>
        </authorList>
    </citation>
    <scope>NUCLEOTIDE SEQUENCE [LARGE SCALE GENOMIC DNA]</scope>
    <source>
        <strain evidence="2">DUOXIRENSHENG_FW03</strain>
        <tissue evidence="2">Leaves</tissue>
    </source>
</reference>
<feature type="region of interest" description="Disordered" evidence="1">
    <location>
        <begin position="54"/>
        <end position="91"/>
    </location>
</feature>
<organism evidence="2 3">
    <name type="scientific">Psophocarpus tetragonolobus</name>
    <name type="common">Winged bean</name>
    <name type="synonym">Dolichos tetragonolobus</name>
    <dbReference type="NCBI Taxonomy" id="3891"/>
    <lineage>
        <taxon>Eukaryota</taxon>
        <taxon>Viridiplantae</taxon>
        <taxon>Streptophyta</taxon>
        <taxon>Embryophyta</taxon>
        <taxon>Tracheophyta</taxon>
        <taxon>Spermatophyta</taxon>
        <taxon>Magnoliopsida</taxon>
        <taxon>eudicotyledons</taxon>
        <taxon>Gunneridae</taxon>
        <taxon>Pentapetalae</taxon>
        <taxon>rosids</taxon>
        <taxon>fabids</taxon>
        <taxon>Fabales</taxon>
        <taxon>Fabaceae</taxon>
        <taxon>Papilionoideae</taxon>
        <taxon>50 kb inversion clade</taxon>
        <taxon>NPAAA clade</taxon>
        <taxon>indigoferoid/millettioid clade</taxon>
        <taxon>Phaseoleae</taxon>
        <taxon>Psophocarpus</taxon>
    </lineage>
</organism>
<protein>
    <submittedName>
        <fullName evidence="2">Uncharacterized protein</fullName>
    </submittedName>
</protein>
<evidence type="ECO:0000313" key="3">
    <source>
        <dbReference type="Proteomes" id="UP001386955"/>
    </source>
</evidence>
<feature type="compositionally biased region" description="Polar residues" evidence="1">
    <location>
        <begin position="77"/>
        <end position="91"/>
    </location>
</feature>
<comment type="caution">
    <text evidence="2">The sequence shown here is derived from an EMBL/GenBank/DDBJ whole genome shotgun (WGS) entry which is preliminary data.</text>
</comment>
<dbReference type="EMBL" id="JAYMYS010000001">
    <property type="protein sequence ID" value="KAK7411086.1"/>
    <property type="molecule type" value="Genomic_DNA"/>
</dbReference>
<keyword evidence="3" id="KW-1185">Reference proteome</keyword>
<evidence type="ECO:0000256" key="1">
    <source>
        <dbReference type="SAM" id="MobiDB-lite"/>
    </source>
</evidence>
<sequence length="165" mass="17596">MDCMVEDGCPTLKESSEVGKPPAELIEEQVVTITLTLNSSQSRRKVEVVGSRNLMHNGHMSSVSNSQRRGNDEVVGSANSLQNGHVSSGSNKAILRNNGEPIQSIENLAIGSANIIQFGSLEVQVEKNSERVCAVGVDLAGTKKIQLKVPIGFMSSVAKAKQHIS</sequence>
<accession>A0AAN9TAS0</accession>
<feature type="compositionally biased region" description="Polar residues" evidence="1">
    <location>
        <begin position="59"/>
        <end position="68"/>
    </location>
</feature>
<name>A0AAN9TAS0_PSOTE</name>
<evidence type="ECO:0000313" key="2">
    <source>
        <dbReference type="EMBL" id="KAK7411086.1"/>
    </source>
</evidence>
<proteinExistence type="predicted"/>
<dbReference type="AlphaFoldDB" id="A0AAN9TAS0"/>
<gene>
    <name evidence="2" type="ORF">VNO78_02468</name>
</gene>
<dbReference type="Proteomes" id="UP001386955">
    <property type="component" value="Unassembled WGS sequence"/>
</dbReference>